<dbReference type="Proteomes" id="UP000217199">
    <property type="component" value="Unassembled WGS sequence"/>
</dbReference>
<feature type="signal peptide" evidence="1">
    <location>
        <begin position="1"/>
        <end position="20"/>
    </location>
</feature>
<gene>
    <name evidence="2" type="ORF">PNOK_0471600</name>
</gene>
<dbReference type="InParanoid" id="A0A286UJM3"/>
<accession>A0A286UJM3</accession>
<protein>
    <submittedName>
        <fullName evidence="2">Protein related to stress response rds1p</fullName>
    </submittedName>
</protein>
<reference evidence="2 3" key="1">
    <citation type="journal article" date="2017" name="Mol. Ecol.">
        <title>Comparative and population genomic landscape of Phellinus noxius: A hypervariable fungus causing root rot in trees.</title>
        <authorList>
            <person name="Chung C.L."/>
            <person name="Lee T.J."/>
            <person name="Akiba M."/>
            <person name="Lee H.H."/>
            <person name="Kuo T.H."/>
            <person name="Liu D."/>
            <person name="Ke H.M."/>
            <person name="Yokoi T."/>
            <person name="Roa M.B."/>
            <person name="Lu M.J."/>
            <person name="Chang Y.Y."/>
            <person name="Ann P.J."/>
            <person name="Tsai J.N."/>
            <person name="Chen C.Y."/>
            <person name="Tzean S.S."/>
            <person name="Ota Y."/>
            <person name="Hattori T."/>
            <person name="Sahashi N."/>
            <person name="Liou R.F."/>
            <person name="Kikuchi T."/>
            <person name="Tsai I.J."/>
        </authorList>
    </citation>
    <scope>NUCLEOTIDE SEQUENCE [LARGE SCALE GENOMIC DNA]</scope>
    <source>
        <strain evidence="2 3">FFPRI411160</strain>
    </source>
</reference>
<dbReference type="InterPro" id="IPR009078">
    <property type="entry name" value="Ferritin-like_SF"/>
</dbReference>
<dbReference type="PANTHER" id="PTHR38705">
    <property type="entry name" value="PROTEIN RDS1"/>
    <property type="match status" value="1"/>
</dbReference>
<dbReference type="InterPro" id="IPR039254">
    <property type="entry name" value="Rds1"/>
</dbReference>
<evidence type="ECO:0000313" key="3">
    <source>
        <dbReference type="Proteomes" id="UP000217199"/>
    </source>
</evidence>
<evidence type="ECO:0000256" key="1">
    <source>
        <dbReference type="SAM" id="SignalP"/>
    </source>
</evidence>
<keyword evidence="1" id="KW-0732">Signal</keyword>
<dbReference type="AlphaFoldDB" id="A0A286UJM3"/>
<dbReference type="Pfam" id="PF13668">
    <property type="entry name" value="Ferritin_2"/>
    <property type="match status" value="1"/>
</dbReference>
<name>A0A286UJM3_9AGAM</name>
<organism evidence="2 3">
    <name type="scientific">Pyrrhoderma noxium</name>
    <dbReference type="NCBI Taxonomy" id="2282107"/>
    <lineage>
        <taxon>Eukaryota</taxon>
        <taxon>Fungi</taxon>
        <taxon>Dikarya</taxon>
        <taxon>Basidiomycota</taxon>
        <taxon>Agaricomycotina</taxon>
        <taxon>Agaricomycetes</taxon>
        <taxon>Hymenochaetales</taxon>
        <taxon>Hymenochaetaceae</taxon>
        <taxon>Pyrrhoderma</taxon>
    </lineage>
</organism>
<dbReference type="PANTHER" id="PTHR38705:SF1">
    <property type="entry name" value="PROTEIN RDS1"/>
    <property type="match status" value="1"/>
</dbReference>
<dbReference type="EMBL" id="NBII01000004">
    <property type="protein sequence ID" value="PAV19782.1"/>
    <property type="molecule type" value="Genomic_DNA"/>
</dbReference>
<dbReference type="OrthoDB" id="1001765at2759"/>
<dbReference type="STRING" id="2282107.A0A286UJM3"/>
<comment type="caution">
    <text evidence="2">The sequence shown here is derived from an EMBL/GenBank/DDBJ whole genome shotgun (WGS) entry which is preliminary data.</text>
</comment>
<dbReference type="SUPFAM" id="SSF47240">
    <property type="entry name" value="Ferritin-like"/>
    <property type="match status" value="1"/>
</dbReference>
<sequence>MRSNTILASSALFVTYAAQASPLFERWGNETTANSTSFSNTTSTTPNATQILQFALTLEHLESTFYSEALSKFNETDFTNAGLPSYAYGRFKQIGEHEAEHVAFLTEVLGNESVSACNYSFPYTDPYSFAALSEMLESVGTSAYIGGAKYLASNPEALTAAGAILSTEARHATWVESVIFKGSPWSGPFDTPLDGNLVYTLAANFITSCPSTNPTLPFTAFPSLTITNLTGGNSSDSFTPGSQVNLTYNNTSSSNSTQYLAFFHGLNTTVVDITSNQATIPSELQGLVFAVVTTNNTDVEDSNIVAGPAALNLGLNATASN</sequence>
<evidence type="ECO:0000313" key="2">
    <source>
        <dbReference type="EMBL" id="PAV19782.1"/>
    </source>
</evidence>
<feature type="chain" id="PRO_5013702542" evidence="1">
    <location>
        <begin position="21"/>
        <end position="321"/>
    </location>
</feature>
<proteinExistence type="predicted"/>
<keyword evidence="3" id="KW-1185">Reference proteome</keyword>